<proteinExistence type="predicted"/>
<accession>A0A7X0SPI9</accession>
<dbReference type="GO" id="GO:0070273">
    <property type="term" value="F:phosphatidylinositol-4-phosphate binding"/>
    <property type="evidence" value="ECO:0007669"/>
    <property type="project" value="InterPro"/>
</dbReference>
<dbReference type="RefSeq" id="WP_185131365.1">
    <property type="nucleotide sequence ID" value="NZ_JACJVO010000028.1"/>
</dbReference>
<dbReference type="InterPro" id="IPR038261">
    <property type="entry name" value="GPP34-like_sf"/>
</dbReference>
<dbReference type="Pfam" id="PF05719">
    <property type="entry name" value="GPP34"/>
    <property type="match status" value="1"/>
</dbReference>
<evidence type="ECO:0000256" key="2">
    <source>
        <dbReference type="ARBA" id="ARBA00023034"/>
    </source>
</evidence>
<reference evidence="5 6" key="1">
    <citation type="submission" date="2020-08" db="EMBL/GenBank/DDBJ databases">
        <title>Cohnella phylogeny.</title>
        <authorList>
            <person name="Dunlap C."/>
        </authorList>
    </citation>
    <scope>NUCLEOTIDE SEQUENCE [LARGE SCALE GENOMIC DNA]</scope>
    <source>
        <strain evidence="5 6">CBP 2801</strain>
    </source>
</reference>
<dbReference type="Proteomes" id="UP000564644">
    <property type="component" value="Unassembled WGS sequence"/>
</dbReference>
<organism evidence="5 6">
    <name type="scientific">Cohnella zeiphila</name>
    <dbReference type="NCBI Taxonomy" id="2761120"/>
    <lineage>
        <taxon>Bacteria</taxon>
        <taxon>Bacillati</taxon>
        <taxon>Bacillota</taxon>
        <taxon>Bacilli</taxon>
        <taxon>Bacillales</taxon>
        <taxon>Paenibacillaceae</taxon>
        <taxon>Cohnella</taxon>
    </lineage>
</organism>
<protein>
    <submittedName>
        <fullName evidence="5">GPP34 family phosphoprotein</fullName>
    </submittedName>
</protein>
<keyword evidence="2" id="KW-0333">Golgi apparatus</keyword>
<dbReference type="GO" id="GO:0005737">
    <property type="term" value="C:cytoplasm"/>
    <property type="evidence" value="ECO:0007669"/>
    <property type="project" value="UniProtKB-ARBA"/>
</dbReference>
<dbReference type="EMBL" id="JACJVO010000028">
    <property type="protein sequence ID" value="MBB6733714.1"/>
    <property type="molecule type" value="Genomic_DNA"/>
</dbReference>
<evidence type="ECO:0000313" key="5">
    <source>
        <dbReference type="EMBL" id="MBB6733714.1"/>
    </source>
</evidence>
<sequence>MTHAPLTLAQEFVLLASDRETHKRKKPAKSYLHTYAAGAVLIELLSEEIVRINDKGKVEAARHEAVTDDAAALMLDLLERRKPQTLKKWIQSFYSQSKVRSALFRMIVDPLVASGAMTEESYQVMLLFPASRYVPTADSKNRIVERIRAELLENGPVDRQTALLALMLEMSKLVRNYFSEYEGNELKARLARLHEEQGEQWKSIRQIRKAMEELNAVMVSAAVSASV</sequence>
<comment type="caution">
    <text evidence="5">The sequence shown here is derived from an EMBL/GenBank/DDBJ whole genome shotgun (WGS) entry which is preliminary data.</text>
</comment>
<keyword evidence="6" id="KW-1185">Reference proteome</keyword>
<name>A0A7X0SPI9_9BACL</name>
<evidence type="ECO:0000256" key="1">
    <source>
        <dbReference type="ARBA" id="ARBA00004255"/>
    </source>
</evidence>
<evidence type="ECO:0000256" key="3">
    <source>
        <dbReference type="ARBA" id="ARBA00023121"/>
    </source>
</evidence>
<evidence type="ECO:0000313" key="6">
    <source>
        <dbReference type="Proteomes" id="UP000564644"/>
    </source>
</evidence>
<comment type="subcellular location">
    <subcellularLocation>
        <location evidence="1">Golgi apparatus membrane</location>
        <topology evidence="1">Peripheral membrane protein</topology>
        <orientation evidence="1">Cytoplasmic side</orientation>
    </subcellularLocation>
</comment>
<dbReference type="Gene3D" id="1.10.3630.10">
    <property type="entry name" value="yeast vps74-n-term truncation variant domain like"/>
    <property type="match status" value="1"/>
</dbReference>
<dbReference type="InterPro" id="IPR008628">
    <property type="entry name" value="GPP34-like"/>
</dbReference>
<keyword evidence="4" id="KW-0472">Membrane</keyword>
<gene>
    <name evidence="5" type="ORF">H7C18_22580</name>
</gene>
<dbReference type="GO" id="GO:0012505">
    <property type="term" value="C:endomembrane system"/>
    <property type="evidence" value="ECO:0007669"/>
    <property type="project" value="UniProtKB-ARBA"/>
</dbReference>
<evidence type="ECO:0000256" key="4">
    <source>
        <dbReference type="ARBA" id="ARBA00023136"/>
    </source>
</evidence>
<keyword evidence="3" id="KW-0446">Lipid-binding</keyword>
<dbReference type="AlphaFoldDB" id="A0A7X0SPI9"/>